<evidence type="ECO:0000313" key="1">
    <source>
        <dbReference type="EMBL" id="HCT57158.1"/>
    </source>
</evidence>
<proteinExistence type="predicted"/>
<sequence length="113" mass="11820">MSTSGAVTVADWIARLDPRPPAALHARLTDLLAHSASRPVAEVADVCMDTGVALLDRMLASSATGRDHALDLLAVDSLVTYAFQAAADNPSQIEGRAAAAMARIAELPARTRE</sequence>
<accession>A0A3D4V951</accession>
<comment type="caution">
    <text evidence="1">The sequence shown here is derived from an EMBL/GenBank/DDBJ whole genome shotgun (WGS) entry which is preliminary data.</text>
</comment>
<gene>
    <name evidence="1" type="ORF">DGD08_08080</name>
</gene>
<dbReference type="EMBL" id="DPIY01000007">
    <property type="protein sequence ID" value="HCT57158.1"/>
    <property type="molecule type" value="Genomic_DNA"/>
</dbReference>
<dbReference type="Proteomes" id="UP000264071">
    <property type="component" value="Unassembled WGS sequence"/>
</dbReference>
<evidence type="ECO:0000313" key="2">
    <source>
        <dbReference type="Proteomes" id="UP000264071"/>
    </source>
</evidence>
<organism evidence="1 2">
    <name type="scientific">Gemmatimonas aurantiaca</name>
    <dbReference type="NCBI Taxonomy" id="173480"/>
    <lineage>
        <taxon>Bacteria</taxon>
        <taxon>Pseudomonadati</taxon>
        <taxon>Gemmatimonadota</taxon>
        <taxon>Gemmatimonadia</taxon>
        <taxon>Gemmatimonadales</taxon>
        <taxon>Gemmatimonadaceae</taxon>
        <taxon>Gemmatimonas</taxon>
    </lineage>
</organism>
<protein>
    <submittedName>
        <fullName evidence="1">Uncharacterized protein</fullName>
    </submittedName>
</protein>
<name>A0A3D4V951_9BACT</name>
<reference evidence="1 2" key="1">
    <citation type="journal article" date="2018" name="Nat. Biotechnol.">
        <title>A standardized bacterial taxonomy based on genome phylogeny substantially revises the tree of life.</title>
        <authorList>
            <person name="Parks D.H."/>
            <person name="Chuvochina M."/>
            <person name="Waite D.W."/>
            <person name="Rinke C."/>
            <person name="Skarshewski A."/>
            <person name="Chaumeil P.A."/>
            <person name="Hugenholtz P."/>
        </authorList>
    </citation>
    <scope>NUCLEOTIDE SEQUENCE [LARGE SCALE GENOMIC DNA]</scope>
    <source>
        <strain evidence="1">UBA8844</strain>
    </source>
</reference>
<dbReference type="AlphaFoldDB" id="A0A3D4V951"/>